<feature type="region of interest" description="Disordered" evidence="1">
    <location>
        <begin position="325"/>
        <end position="346"/>
    </location>
</feature>
<feature type="compositionally biased region" description="Basic and acidic residues" evidence="1">
    <location>
        <begin position="1"/>
        <end position="22"/>
    </location>
</feature>
<feature type="compositionally biased region" description="Low complexity" evidence="1">
    <location>
        <begin position="24"/>
        <end position="36"/>
    </location>
</feature>
<feature type="compositionally biased region" description="Basic and acidic residues" evidence="1">
    <location>
        <begin position="329"/>
        <end position="340"/>
    </location>
</feature>
<protein>
    <submittedName>
        <fullName evidence="2">Inactive ribonuclease-like protein 9</fullName>
    </submittedName>
</protein>
<name>A0A5A7PQV9_STRAF</name>
<keyword evidence="3" id="KW-1185">Reference proteome</keyword>
<proteinExistence type="predicted"/>
<dbReference type="Proteomes" id="UP000325081">
    <property type="component" value="Unassembled WGS sequence"/>
</dbReference>
<evidence type="ECO:0000256" key="1">
    <source>
        <dbReference type="SAM" id="MobiDB-lite"/>
    </source>
</evidence>
<organism evidence="2 3">
    <name type="scientific">Striga asiatica</name>
    <name type="common">Asiatic witchweed</name>
    <name type="synonym">Buchnera asiatica</name>
    <dbReference type="NCBI Taxonomy" id="4170"/>
    <lineage>
        <taxon>Eukaryota</taxon>
        <taxon>Viridiplantae</taxon>
        <taxon>Streptophyta</taxon>
        <taxon>Embryophyta</taxon>
        <taxon>Tracheophyta</taxon>
        <taxon>Spermatophyta</taxon>
        <taxon>Magnoliopsida</taxon>
        <taxon>eudicotyledons</taxon>
        <taxon>Gunneridae</taxon>
        <taxon>Pentapetalae</taxon>
        <taxon>asterids</taxon>
        <taxon>lamiids</taxon>
        <taxon>Lamiales</taxon>
        <taxon>Orobanchaceae</taxon>
        <taxon>Buchnereae</taxon>
        <taxon>Striga</taxon>
    </lineage>
</organism>
<comment type="caution">
    <text evidence="2">The sequence shown here is derived from an EMBL/GenBank/DDBJ whole genome shotgun (WGS) entry which is preliminary data.</text>
</comment>
<reference evidence="3" key="1">
    <citation type="journal article" date="2019" name="Curr. Biol.">
        <title>Genome Sequence of Striga asiatica Provides Insight into the Evolution of Plant Parasitism.</title>
        <authorList>
            <person name="Yoshida S."/>
            <person name="Kim S."/>
            <person name="Wafula E.K."/>
            <person name="Tanskanen J."/>
            <person name="Kim Y.M."/>
            <person name="Honaas L."/>
            <person name="Yang Z."/>
            <person name="Spallek T."/>
            <person name="Conn C.E."/>
            <person name="Ichihashi Y."/>
            <person name="Cheong K."/>
            <person name="Cui S."/>
            <person name="Der J.P."/>
            <person name="Gundlach H."/>
            <person name="Jiao Y."/>
            <person name="Hori C."/>
            <person name="Ishida J.K."/>
            <person name="Kasahara H."/>
            <person name="Kiba T."/>
            <person name="Kim M.S."/>
            <person name="Koo N."/>
            <person name="Laohavisit A."/>
            <person name="Lee Y.H."/>
            <person name="Lumba S."/>
            <person name="McCourt P."/>
            <person name="Mortimer J.C."/>
            <person name="Mutuku J.M."/>
            <person name="Nomura T."/>
            <person name="Sasaki-Sekimoto Y."/>
            <person name="Seto Y."/>
            <person name="Wang Y."/>
            <person name="Wakatake T."/>
            <person name="Sakakibara H."/>
            <person name="Demura T."/>
            <person name="Yamaguchi S."/>
            <person name="Yoneyama K."/>
            <person name="Manabe R.I."/>
            <person name="Nelson D.C."/>
            <person name="Schulman A.H."/>
            <person name="Timko M.P."/>
            <person name="dePamphilis C.W."/>
            <person name="Choi D."/>
            <person name="Shirasu K."/>
        </authorList>
    </citation>
    <scope>NUCLEOTIDE SEQUENCE [LARGE SCALE GENOMIC DNA]</scope>
    <source>
        <strain evidence="3">cv. UVA1</strain>
    </source>
</reference>
<gene>
    <name evidence="2" type="ORF">STAS_11321</name>
</gene>
<dbReference type="EMBL" id="BKCP01004960">
    <property type="protein sequence ID" value="GER35066.1"/>
    <property type="molecule type" value="Genomic_DNA"/>
</dbReference>
<evidence type="ECO:0000313" key="3">
    <source>
        <dbReference type="Proteomes" id="UP000325081"/>
    </source>
</evidence>
<dbReference type="AlphaFoldDB" id="A0A5A7PQV9"/>
<evidence type="ECO:0000313" key="2">
    <source>
        <dbReference type="EMBL" id="GER35066.1"/>
    </source>
</evidence>
<accession>A0A5A7PQV9</accession>
<feature type="region of interest" description="Disordered" evidence="1">
    <location>
        <begin position="1"/>
        <end position="45"/>
    </location>
</feature>
<sequence>MDLKGVKTDAGGGHKPERERRANSRSSARAEASIAGSREDEDDDVDVRMRSGVKWEISQIMDAKEFENFLMERLTIGPKRSSPTQIEVDIRLLVLEATPNCLGLAQLIGDCFTCTWLLQLRSELLANFCNEILITAKKKATAKCNLQKQITNRLSSIFPLTKSPQINVSKSNTTTSSIKREITSKNPSSYSTKKVKLLLKILLNRHLNHSPSFLLLLVLWNHQLKNTIVPHHSPNLLALAHVHRQLNEVPPHRVLESRLLGVHPQHRAIHPHHHVFLHLPMHRHPQVKALGGVFRFDGGPFHAVEGGESRVDIVPGGVPILCTSTDPDFSSRNRTEKTQDLYEISA</sequence>